<comment type="caution">
    <text evidence="2">The sequence shown here is derived from an EMBL/GenBank/DDBJ whole genome shotgun (WGS) entry which is preliminary data.</text>
</comment>
<evidence type="ECO:0000313" key="2">
    <source>
        <dbReference type="EMBL" id="MBB5072120.1"/>
    </source>
</evidence>
<proteinExistence type="predicted"/>
<protein>
    <recommendedName>
        <fullName evidence="1">DUF397 domain-containing protein</fullName>
    </recommendedName>
</protein>
<name>A0A840NJS2_9PSEU</name>
<evidence type="ECO:0000259" key="1">
    <source>
        <dbReference type="Pfam" id="PF04149"/>
    </source>
</evidence>
<gene>
    <name evidence="2" type="ORF">BJ969_005208</name>
</gene>
<dbReference type="EMBL" id="JACHIV010000001">
    <property type="protein sequence ID" value="MBB5072120.1"/>
    <property type="molecule type" value="Genomic_DNA"/>
</dbReference>
<sequence>MGFRASTYSGPQGNCVEVGWRKSTFSNGAQNCVEVGGSPEVVGVRDTKDRDGGMLVFERQAWHRFTRSLRG</sequence>
<accession>A0A840NJS2</accession>
<dbReference type="RefSeq" id="WP_343071597.1">
    <property type="nucleotide sequence ID" value="NZ_JACHIV010000001.1"/>
</dbReference>
<feature type="domain" description="DUF397" evidence="1">
    <location>
        <begin position="19"/>
        <end position="70"/>
    </location>
</feature>
<reference evidence="2 3" key="1">
    <citation type="submission" date="2020-08" db="EMBL/GenBank/DDBJ databases">
        <title>Sequencing the genomes of 1000 actinobacteria strains.</title>
        <authorList>
            <person name="Klenk H.-P."/>
        </authorList>
    </citation>
    <scope>NUCLEOTIDE SEQUENCE [LARGE SCALE GENOMIC DNA]</scope>
    <source>
        <strain evidence="2 3">DSM 45582</strain>
    </source>
</reference>
<evidence type="ECO:0000313" key="3">
    <source>
        <dbReference type="Proteomes" id="UP000580474"/>
    </source>
</evidence>
<dbReference type="Pfam" id="PF04149">
    <property type="entry name" value="DUF397"/>
    <property type="match status" value="1"/>
</dbReference>
<dbReference type="InterPro" id="IPR007278">
    <property type="entry name" value="DUF397"/>
</dbReference>
<keyword evidence="3" id="KW-1185">Reference proteome</keyword>
<organism evidence="2 3">
    <name type="scientific">Saccharopolyspora gloriosae</name>
    <dbReference type="NCBI Taxonomy" id="455344"/>
    <lineage>
        <taxon>Bacteria</taxon>
        <taxon>Bacillati</taxon>
        <taxon>Actinomycetota</taxon>
        <taxon>Actinomycetes</taxon>
        <taxon>Pseudonocardiales</taxon>
        <taxon>Pseudonocardiaceae</taxon>
        <taxon>Saccharopolyspora</taxon>
    </lineage>
</organism>
<dbReference type="AlphaFoldDB" id="A0A840NJS2"/>
<dbReference type="Proteomes" id="UP000580474">
    <property type="component" value="Unassembled WGS sequence"/>
</dbReference>